<comment type="function">
    <text evidence="1">Catalyzes the N-acylation of UDP-3-O-acylglucosamine using 3-hydroxyacyl-ACP as the acyl donor. Is involved in the biosynthesis of lipid A, a phosphorylated glycolipid that anchors the lipopolysaccharide to the outer membrane of the cell.</text>
</comment>
<dbReference type="InterPro" id="IPR001451">
    <property type="entry name" value="Hexapep"/>
</dbReference>
<keyword evidence="1" id="KW-0444">Lipid biosynthesis</keyword>
<name>A0A1U7DFQ4_9RHOB</name>
<dbReference type="Proteomes" id="UP000187266">
    <property type="component" value="Chromosome"/>
</dbReference>
<dbReference type="PANTHER" id="PTHR43378">
    <property type="entry name" value="UDP-3-O-ACYLGLUCOSAMINE N-ACYLTRANSFERASE"/>
    <property type="match status" value="1"/>
</dbReference>
<evidence type="ECO:0000256" key="1">
    <source>
        <dbReference type="HAMAP-Rule" id="MF_00523"/>
    </source>
</evidence>
<dbReference type="HAMAP" id="MF_00523">
    <property type="entry name" value="LpxD"/>
    <property type="match status" value="1"/>
</dbReference>
<keyword evidence="4" id="KW-1185">Reference proteome</keyword>
<dbReference type="CDD" id="cd03352">
    <property type="entry name" value="LbH_LpxD"/>
    <property type="match status" value="1"/>
</dbReference>
<dbReference type="EMBL" id="CP019124">
    <property type="protein sequence ID" value="APX88729.1"/>
    <property type="molecule type" value="Genomic_DNA"/>
</dbReference>
<sequence>MVWTVSEIAEAMGAEFVGDGGLKITRLAEPSDAGPEDLAMAMQPTYAEALGQGRAQAAALWVGAGWQEMGLRAAIFVARPRLGMSKVTRLFEVPPHTHEGISALAHVDASARLGEGASVGPFVVIGPGAVIGPNARILSHASIGRDAVIGEDCLIHPGVRIGERVQIGARFVAQPGAVIGGDGFSFVTGDKSTVETVRETLSGDVRAGGDKPAADKASSDDQPVDRSWIRISSVGAVEIGDDVEVGANSSIDRGTIRATRIGSGTKIDSMVQVGHNVQVGRDCLLCGQVGIGGSTVIGDRCVLGGQAGLNDNITLGHDVVVGGGASVVSSVAPGKAVWGNPATRMDQAVENYKALRRLPRLFKQVAALQKRVSKIDPTE</sequence>
<feature type="compositionally biased region" description="Basic and acidic residues" evidence="2">
    <location>
        <begin position="207"/>
        <end position="223"/>
    </location>
</feature>
<dbReference type="EC" id="2.3.1.191" evidence="1"/>
<keyword evidence="1" id="KW-0677">Repeat</keyword>
<accession>A0A1U7DFQ4</accession>
<dbReference type="RefSeq" id="WP_076978753.1">
    <property type="nucleotide sequence ID" value="NZ_CP019124.1"/>
</dbReference>
<dbReference type="Pfam" id="PF14602">
    <property type="entry name" value="Hexapep_2"/>
    <property type="match status" value="1"/>
</dbReference>
<dbReference type="STRING" id="1267768.BV394_02430"/>
<dbReference type="SUPFAM" id="SSF51161">
    <property type="entry name" value="Trimeric LpxA-like enzymes"/>
    <property type="match status" value="1"/>
</dbReference>
<dbReference type="OrthoDB" id="9784739at2"/>
<comment type="similarity">
    <text evidence="1">Belongs to the transferase hexapeptide repeat family. LpxD subfamily.</text>
</comment>
<protein>
    <recommendedName>
        <fullName evidence="1">UDP-3-O-acylglucosamine N-acyltransferase</fullName>
        <ecNumber evidence="1">2.3.1.191</ecNumber>
    </recommendedName>
</protein>
<dbReference type="NCBIfam" id="NF002060">
    <property type="entry name" value="PRK00892.1"/>
    <property type="match status" value="1"/>
</dbReference>
<dbReference type="Gene3D" id="2.160.10.10">
    <property type="entry name" value="Hexapeptide repeat proteins"/>
    <property type="match status" value="1"/>
</dbReference>
<feature type="region of interest" description="Disordered" evidence="2">
    <location>
        <begin position="203"/>
        <end position="223"/>
    </location>
</feature>
<feature type="active site" description="Proton acceptor" evidence="1">
    <location>
        <position position="275"/>
    </location>
</feature>
<dbReference type="InterPro" id="IPR007691">
    <property type="entry name" value="LpxD"/>
</dbReference>
<dbReference type="GO" id="GO:0016020">
    <property type="term" value="C:membrane"/>
    <property type="evidence" value="ECO:0007669"/>
    <property type="project" value="GOC"/>
</dbReference>
<comment type="subunit">
    <text evidence="1">Homotrimer.</text>
</comment>
<accession>A0A2M9DG47</accession>
<evidence type="ECO:0000256" key="2">
    <source>
        <dbReference type="SAM" id="MobiDB-lite"/>
    </source>
</evidence>
<dbReference type="Gene3D" id="3.40.1390.10">
    <property type="entry name" value="MurE/MurF, N-terminal domain"/>
    <property type="match status" value="1"/>
</dbReference>
<comment type="pathway">
    <text evidence="1">Bacterial outer membrane biogenesis; LPS lipid A biosynthesis.</text>
</comment>
<dbReference type="PROSITE" id="PS00101">
    <property type="entry name" value="HEXAPEP_TRANSFERASES"/>
    <property type="match status" value="1"/>
</dbReference>
<keyword evidence="1" id="KW-0808">Transferase</keyword>
<dbReference type="GO" id="GO:0016410">
    <property type="term" value="F:N-acyltransferase activity"/>
    <property type="evidence" value="ECO:0007669"/>
    <property type="project" value="InterPro"/>
</dbReference>
<organism evidence="3 4">
    <name type="scientific">Brevirhabdus pacifica</name>
    <dbReference type="NCBI Taxonomy" id="1267768"/>
    <lineage>
        <taxon>Bacteria</taxon>
        <taxon>Pseudomonadati</taxon>
        <taxon>Pseudomonadota</taxon>
        <taxon>Alphaproteobacteria</taxon>
        <taxon>Rhodobacterales</taxon>
        <taxon>Paracoccaceae</taxon>
        <taxon>Brevirhabdus</taxon>
    </lineage>
</organism>
<dbReference type="PANTHER" id="PTHR43378:SF2">
    <property type="entry name" value="UDP-3-O-ACYLGLUCOSAMINE N-ACYLTRANSFERASE 1, MITOCHONDRIAL-RELATED"/>
    <property type="match status" value="1"/>
</dbReference>
<dbReference type="GO" id="GO:0103118">
    <property type="term" value="F:UDP-3-O-[(3R)-3-hydroxyacyl]-glucosamine N-acyltransferase activity"/>
    <property type="evidence" value="ECO:0007669"/>
    <property type="project" value="UniProtKB-EC"/>
</dbReference>
<gene>
    <name evidence="1" type="primary">lpxD</name>
    <name evidence="3" type="ORF">BV394_02430</name>
</gene>
<evidence type="ECO:0000313" key="4">
    <source>
        <dbReference type="Proteomes" id="UP000187266"/>
    </source>
</evidence>
<keyword evidence="1" id="KW-0441">Lipid A biosynthesis</keyword>
<dbReference type="UniPathway" id="UPA00973"/>
<comment type="catalytic activity">
    <reaction evidence="1">
        <text>a UDP-3-O-[(3R)-3-hydroxyacyl]-alpha-D-glucosamine + a (3R)-hydroxyacyl-[ACP] = a UDP-2-N,3-O-bis[(3R)-3-hydroxyacyl]-alpha-D-glucosamine + holo-[ACP] + H(+)</text>
        <dbReference type="Rhea" id="RHEA:53836"/>
        <dbReference type="Rhea" id="RHEA-COMP:9685"/>
        <dbReference type="Rhea" id="RHEA-COMP:9945"/>
        <dbReference type="ChEBI" id="CHEBI:15378"/>
        <dbReference type="ChEBI" id="CHEBI:64479"/>
        <dbReference type="ChEBI" id="CHEBI:78827"/>
        <dbReference type="ChEBI" id="CHEBI:137740"/>
        <dbReference type="ChEBI" id="CHEBI:137748"/>
        <dbReference type="EC" id="2.3.1.191"/>
    </reaction>
</comment>
<proteinExistence type="inferred from homology"/>
<reference evidence="3 4" key="1">
    <citation type="submission" date="2017-01" db="EMBL/GenBank/DDBJ databases">
        <title>Genomic analysis of Xuhuaishuia manganoxidans DY6-4.</title>
        <authorList>
            <person name="Wang X."/>
        </authorList>
    </citation>
    <scope>NUCLEOTIDE SEQUENCE [LARGE SCALE GENOMIC DNA]</scope>
    <source>
        <strain evidence="3 4">DY6-4</strain>
    </source>
</reference>
<dbReference type="InterPro" id="IPR018357">
    <property type="entry name" value="Hexapep_transf_CS"/>
</dbReference>
<keyword evidence="1" id="KW-0443">Lipid metabolism</keyword>
<dbReference type="InterPro" id="IPR011004">
    <property type="entry name" value="Trimer_LpxA-like_sf"/>
</dbReference>
<dbReference type="Pfam" id="PF00132">
    <property type="entry name" value="Hexapep"/>
    <property type="match status" value="1"/>
</dbReference>
<dbReference type="AlphaFoldDB" id="A0A1U7DFQ4"/>
<keyword evidence="1" id="KW-0012">Acyltransferase</keyword>
<evidence type="ECO:0000313" key="3">
    <source>
        <dbReference type="EMBL" id="APX88729.1"/>
    </source>
</evidence>
<dbReference type="GO" id="GO:0009245">
    <property type="term" value="P:lipid A biosynthetic process"/>
    <property type="evidence" value="ECO:0007669"/>
    <property type="project" value="UniProtKB-UniRule"/>
</dbReference>